<accession>A0A0H5RSK7</accession>
<dbReference type="EMBL" id="HACM01011282">
    <property type="protein sequence ID" value="CRZ11724.1"/>
    <property type="molecule type" value="Transcribed_RNA"/>
</dbReference>
<feature type="non-terminal residue" evidence="1">
    <location>
        <position position="1"/>
    </location>
</feature>
<organism evidence="1">
    <name type="scientific">Spongospora subterranea</name>
    <dbReference type="NCBI Taxonomy" id="70186"/>
    <lineage>
        <taxon>Eukaryota</taxon>
        <taxon>Sar</taxon>
        <taxon>Rhizaria</taxon>
        <taxon>Endomyxa</taxon>
        <taxon>Phytomyxea</taxon>
        <taxon>Plasmodiophorida</taxon>
        <taxon>Plasmodiophoridae</taxon>
        <taxon>Spongospora</taxon>
    </lineage>
</organism>
<proteinExistence type="predicted"/>
<sequence length="100" mass="11108">LFKRGHPNDARLFRCIRIWMSSRLPPPLDCTPVVIATEATVLRIVTQENLVYTVCSSILPIPDLGMPHMPRVGITLLGAPTFALTPHCWRRDTLLGAPHG</sequence>
<name>A0A0H5RSK7_9EUKA</name>
<dbReference type="AlphaFoldDB" id="A0A0H5RSK7"/>
<evidence type="ECO:0000313" key="1">
    <source>
        <dbReference type="EMBL" id="CRZ11724.1"/>
    </source>
</evidence>
<reference evidence="1" key="1">
    <citation type="submission" date="2015-04" db="EMBL/GenBank/DDBJ databases">
        <title>The genome sequence of the plant pathogenic Rhizarian Plasmodiophora brassicae reveals insights in its biotrophic life cycle and the origin of chitin synthesis.</title>
        <authorList>
            <person name="Schwelm A."/>
            <person name="Fogelqvist J."/>
            <person name="Knaust A."/>
            <person name="Julke S."/>
            <person name="Lilja T."/>
            <person name="Dhandapani V."/>
            <person name="Bonilla-Rosso G."/>
            <person name="Karlsson M."/>
            <person name="Shevchenko A."/>
            <person name="Choi S.R."/>
            <person name="Kim H.G."/>
            <person name="Park J.Y."/>
            <person name="Lim Y.P."/>
            <person name="Ludwig-Muller J."/>
            <person name="Dixelius C."/>
        </authorList>
    </citation>
    <scope>NUCLEOTIDE SEQUENCE</scope>
    <source>
        <tissue evidence="1">Potato root galls</tissue>
    </source>
</reference>
<protein>
    <submittedName>
        <fullName evidence="1">Uncharacterized protein</fullName>
    </submittedName>
</protein>